<dbReference type="Gramene" id="Pp3c24_6470V3.10">
    <property type="protein sequence ID" value="Pp3c24_6470V3.10"/>
    <property type="gene ID" value="Pp3c24_6470"/>
</dbReference>
<dbReference type="PANTHER" id="PTHR34958">
    <property type="entry name" value="CONDITIONAL LOSS-OF-GROWTH 1"/>
    <property type="match status" value="1"/>
</dbReference>
<dbReference type="Gramene" id="Pp3c24_6470V3.7">
    <property type="protein sequence ID" value="Pp3c24_6470V3.7"/>
    <property type="gene ID" value="Pp3c24_6470"/>
</dbReference>
<feature type="compositionally biased region" description="Polar residues" evidence="1">
    <location>
        <begin position="27"/>
        <end position="37"/>
    </location>
</feature>
<gene>
    <name evidence="4" type="primary">LOC112276677</name>
    <name evidence="2" type="synonym">CLoG1</name>
    <name evidence="3" type="ORF">PHYPA_028722</name>
</gene>
<dbReference type="AlphaFoldDB" id="A0A2K1IFS7"/>
<dbReference type="Gramene" id="Pp3c24_6470V3.3">
    <property type="protein sequence ID" value="Pp3c24_6470V3.3"/>
    <property type="gene ID" value="Pp3c24_6470"/>
</dbReference>
<feature type="compositionally biased region" description="Gly residues" evidence="1">
    <location>
        <begin position="43"/>
        <end position="53"/>
    </location>
</feature>
<reference evidence="3 5" key="1">
    <citation type="journal article" date="2008" name="Science">
        <title>The Physcomitrella genome reveals evolutionary insights into the conquest of land by plants.</title>
        <authorList>
            <person name="Rensing S."/>
            <person name="Lang D."/>
            <person name="Zimmer A."/>
            <person name="Terry A."/>
            <person name="Salamov A."/>
            <person name="Shapiro H."/>
            <person name="Nishiyama T."/>
            <person name="Perroud P.-F."/>
            <person name="Lindquist E."/>
            <person name="Kamisugi Y."/>
            <person name="Tanahashi T."/>
            <person name="Sakakibara K."/>
            <person name="Fujita T."/>
            <person name="Oishi K."/>
            <person name="Shin-I T."/>
            <person name="Kuroki Y."/>
            <person name="Toyoda A."/>
            <person name="Suzuki Y."/>
            <person name="Hashimoto A."/>
            <person name="Yamaguchi K."/>
            <person name="Sugano A."/>
            <person name="Kohara Y."/>
            <person name="Fujiyama A."/>
            <person name="Anterola A."/>
            <person name="Aoki S."/>
            <person name="Ashton N."/>
            <person name="Barbazuk W.B."/>
            <person name="Barker E."/>
            <person name="Bennetzen J."/>
            <person name="Bezanilla M."/>
            <person name="Blankenship R."/>
            <person name="Cho S.H."/>
            <person name="Dutcher S."/>
            <person name="Estelle M."/>
            <person name="Fawcett J.A."/>
            <person name="Gundlach H."/>
            <person name="Hanada K."/>
            <person name="Heyl A."/>
            <person name="Hicks K.A."/>
            <person name="Hugh J."/>
            <person name="Lohr M."/>
            <person name="Mayer K."/>
            <person name="Melkozernov A."/>
            <person name="Murata T."/>
            <person name="Nelson D."/>
            <person name="Pils B."/>
            <person name="Prigge M."/>
            <person name="Reiss B."/>
            <person name="Renner T."/>
            <person name="Rombauts S."/>
            <person name="Rushton P."/>
            <person name="Sanderfoot A."/>
            <person name="Schween G."/>
            <person name="Shiu S.-H."/>
            <person name="Stueber K."/>
            <person name="Theodoulou F.L."/>
            <person name="Tu H."/>
            <person name="Van de Peer Y."/>
            <person name="Verrier P.J."/>
            <person name="Waters E."/>
            <person name="Wood A."/>
            <person name="Yang L."/>
            <person name="Cove D."/>
            <person name="Cuming A."/>
            <person name="Hasebe M."/>
            <person name="Lucas S."/>
            <person name="Mishler D.B."/>
            <person name="Reski R."/>
            <person name="Grigoriev I."/>
            <person name="Quatrano R.S."/>
            <person name="Boore J.L."/>
        </authorList>
    </citation>
    <scope>NUCLEOTIDE SEQUENCE [LARGE SCALE GENOMIC DNA]</scope>
    <source>
        <strain evidence="4 5">cv. Gransden 2004</strain>
    </source>
</reference>
<dbReference type="EnsemblPlants" id="Pp3c24_6470V3.6">
    <property type="protein sequence ID" value="Pp3c24_6470V3.6"/>
    <property type="gene ID" value="Pp3c24_6470"/>
</dbReference>
<feature type="region of interest" description="Disordered" evidence="1">
    <location>
        <begin position="225"/>
        <end position="255"/>
    </location>
</feature>
<evidence type="ECO:0000256" key="1">
    <source>
        <dbReference type="SAM" id="MobiDB-lite"/>
    </source>
</evidence>
<dbReference type="EnsemblPlants" id="Pp3c24_6470V3.3">
    <property type="protein sequence ID" value="Pp3c24_6470V3.3"/>
    <property type="gene ID" value="Pp3c24_6470"/>
</dbReference>
<dbReference type="PaxDb" id="3218-PP1S387_7V6.1"/>
<evidence type="ECO:0000313" key="5">
    <source>
        <dbReference type="Proteomes" id="UP000006727"/>
    </source>
</evidence>
<reference evidence="4" key="4">
    <citation type="submission" date="2020-12" db="UniProtKB">
        <authorList>
            <consortium name="EnsemblPlants"/>
        </authorList>
    </citation>
    <scope>IDENTIFICATION</scope>
</reference>
<dbReference type="RefSeq" id="XP_024363986.1">
    <property type="nucleotide sequence ID" value="XM_024508218.2"/>
</dbReference>
<dbReference type="Gramene" id="Pp3c24_6470V3.5">
    <property type="protein sequence ID" value="Pp3c24_6470V3.5"/>
    <property type="gene ID" value="Pp3c24_6470"/>
</dbReference>
<dbReference type="RefSeq" id="XP_024363985.1">
    <property type="nucleotide sequence ID" value="XM_024508217.2"/>
</dbReference>
<keyword evidence="5" id="KW-1185">Reference proteome</keyword>
<dbReference type="Gramene" id="Pp3c24_6470V3.9">
    <property type="protein sequence ID" value="Pp3c24_6470V3.9"/>
    <property type="gene ID" value="Pp3c24_6470"/>
</dbReference>
<dbReference type="Gramene" id="Pp3c24_6470V3.1">
    <property type="protein sequence ID" value="Pp3c24_6470V3.1"/>
    <property type="gene ID" value="Pp3c24_6470"/>
</dbReference>
<dbReference type="EnsemblPlants" id="Pp3c24_6470V3.7">
    <property type="protein sequence ID" value="Pp3c24_6470V3.7"/>
    <property type="gene ID" value="Pp3c24_6470"/>
</dbReference>
<dbReference type="Proteomes" id="UP000006727">
    <property type="component" value="Chromosome 24"/>
</dbReference>
<dbReference type="EnsemblPlants" id="Pp3c24_6470V3.9">
    <property type="protein sequence ID" value="Pp3c24_6470V3.9"/>
    <property type="gene ID" value="Pp3c24_6470"/>
</dbReference>
<dbReference type="FunCoup" id="A0A2K1IFS7">
    <property type="interactions" value="1678"/>
</dbReference>
<dbReference type="EnsemblPlants" id="Pp3c24_6470V3.8">
    <property type="protein sequence ID" value="Pp3c24_6470V3.8"/>
    <property type="gene ID" value="Pp3c24_6470"/>
</dbReference>
<sequence length="1273" mass="137359">MSLAEQESSLRRERSMSGRANVLAENASASSNISRAPSQRDGLGLGGGGGRVPGGSQRPRQQVKKHPEPLRRAVADCLSSSHHVFPTEALRTVQDYLANSMTVDSAYSVLIDHALAERGRSPPVITKCVSLLKKYLFRYYPRASTLRQIDAFCVSIIAECNAYSEPASKRSYPWVQPVSDMSNFRVTGMSPGITTSTFASAALVKSLNFVRALVLKHLPNHGYGGASSPSLSKPLTPATMGSPRPGSLKRGMLQDRDRSKVAVNGMDGLEEVEHEDLLYVAVDVLKWRWAGSSGQLPWAPSPVMLDSGGIARPHVERLPHLGEQGAAALLLRGIDRKDMGSASKKQVERNKITSLEGGILTEQVLRPSSLTSVSDHGAARSHLRAIAAAKRKNQPSPRWDGETAAGTARRRARPLFQYRYYSEQQPLKLSEAEMEEVVSAVCAEAITAGSTASTPAHGTQAGKVAVEAADVAASVLIKLLIDMYMADSRAAAPLTLSLLQGMLSSPQAAVRVRAFDLALNLGVHAHLLEPMQSDDQSFVEEPSQPSGLTGGSFSSVLSAGDLAVNEKDKIAQENGGVKGIEKPEKGTPAAVGVFEAWLLDIVCEMLLYLVQAEETEEGVWSAALSCFLYLVCDRGRICRKRLAGLDIRVLSSLLEVSWMHAWADEVHCRLIRMACNLLYRQPEVAAGEILSRPSLDLDQLYLMGGVEVICNEYARARTAESKQNLFAVLLDFVLHDLQQAATICEKEPPSIEEVQAVVSALCLADAPESFALAFKQGLQGVGDNIAKSIGTAMSRDVTNGRLNAQLLDDITASLDALATAHVHPDSSFEHLIKATMMSEGLTNADAGGGSPISREKALDSAVVTKAWATLRTLLHSPHSICRSNGYAWLLELLCAEMARGGSKQSSKLNTHALQRQLSLLGSLERATEAGTPQKTSETPTISSAARLLCGLLKAKQPVVRRGFVLILEKLLLHCQRPGLEIETPIFAGEGETKDGSRSSGAQDRALAMLGLMNGALWQVISANDTNRINILQMCNMMFSQLCVKWPPAEETPTCSKETSSGTPETVTRRDHEKSLDISTPERTATNDNMINNNLTNVNGDLTNSANYGQVSSMATMLLNGQAASSKSLVANMPTALLYWPLMQLASSANEDVALGVAVGSRGGGIVEGGACDVRAALLLLLIGKCSTYQAALEEVGGEEFFRGLLDDSDARIAYYTSAFLLKRMMREEPEAYQHMLHNLVFKAQQSNNEKLLENPYLQMHGILQLSSEMGNTL</sequence>
<dbReference type="RefSeq" id="XP_073387159.1">
    <property type="nucleotide sequence ID" value="XM_073531058.1"/>
</dbReference>
<dbReference type="GeneID" id="112276677"/>
<dbReference type="OrthoDB" id="1905883at2759"/>
<dbReference type="RefSeq" id="XP_024363983.1">
    <property type="nucleotide sequence ID" value="XM_024508215.2"/>
</dbReference>
<proteinExistence type="evidence at transcript level"/>
<dbReference type="Gramene" id="Pp3c24_6470V3.4">
    <property type="protein sequence ID" value="Pp3c24_6470V3.4"/>
    <property type="gene ID" value="Pp3c24_6470"/>
</dbReference>
<dbReference type="KEGG" id="ppp:112276677"/>
<dbReference type="RefSeq" id="XP_024363984.1">
    <property type="nucleotide sequence ID" value="XM_024508216.2"/>
</dbReference>
<feature type="compositionally biased region" description="Basic and acidic residues" evidence="1">
    <location>
        <begin position="1066"/>
        <end position="1075"/>
    </location>
</feature>
<evidence type="ECO:0000313" key="3">
    <source>
        <dbReference type="EMBL" id="PNR28130.1"/>
    </source>
</evidence>
<feature type="compositionally biased region" description="Polar residues" evidence="1">
    <location>
        <begin position="1052"/>
        <end position="1065"/>
    </location>
</feature>
<evidence type="ECO:0000313" key="2">
    <source>
        <dbReference type="EMBL" id="AUZ86212.1"/>
    </source>
</evidence>
<dbReference type="EMBL" id="MG754010">
    <property type="protein sequence ID" value="AUZ86212.1"/>
    <property type="molecule type" value="mRNA"/>
</dbReference>
<dbReference type="EMBL" id="ABEU02000024">
    <property type="protein sequence ID" value="PNR28130.1"/>
    <property type="molecule type" value="Genomic_DNA"/>
</dbReference>
<reference evidence="3 5" key="2">
    <citation type="journal article" date="2018" name="Plant J.">
        <title>The Physcomitrella patens chromosome-scale assembly reveals moss genome structure and evolution.</title>
        <authorList>
            <person name="Lang D."/>
            <person name="Ullrich K.K."/>
            <person name="Murat F."/>
            <person name="Fuchs J."/>
            <person name="Jenkins J."/>
            <person name="Haas F.B."/>
            <person name="Piednoel M."/>
            <person name="Gundlach H."/>
            <person name="Van Bel M."/>
            <person name="Meyberg R."/>
            <person name="Vives C."/>
            <person name="Morata J."/>
            <person name="Symeonidi A."/>
            <person name="Hiss M."/>
            <person name="Muchero W."/>
            <person name="Kamisugi Y."/>
            <person name="Saleh O."/>
            <person name="Blanc G."/>
            <person name="Decker E.L."/>
            <person name="van Gessel N."/>
            <person name="Grimwood J."/>
            <person name="Hayes R.D."/>
            <person name="Graham S.W."/>
            <person name="Gunter L.E."/>
            <person name="McDaniel S.F."/>
            <person name="Hoernstein S.N.W."/>
            <person name="Larsson A."/>
            <person name="Li F.W."/>
            <person name="Perroud P.F."/>
            <person name="Phillips J."/>
            <person name="Ranjan P."/>
            <person name="Rokshar D.S."/>
            <person name="Rothfels C.J."/>
            <person name="Schneider L."/>
            <person name="Shu S."/>
            <person name="Stevenson D.W."/>
            <person name="Thummler F."/>
            <person name="Tillich M."/>
            <person name="Villarreal Aguilar J.C."/>
            <person name="Widiez T."/>
            <person name="Wong G.K."/>
            <person name="Wymore A."/>
            <person name="Zhang Y."/>
            <person name="Zimmer A.D."/>
            <person name="Quatrano R.S."/>
            <person name="Mayer K.F.X."/>
            <person name="Goodstein D."/>
            <person name="Casacuberta J.M."/>
            <person name="Vandepoele K."/>
            <person name="Reski R."/>
            <person name="Cuming A.C."/>
            <person name="Tuskan G.A."/>
            <person name="Maumus F."/>
            <person name="Salse J."/>
            <person name="Schmutz J."/>
            <person name="Rensing S.A."/>
        </authorList>
    </citation>
    <scope>NUCLEOTIDE SEQUENCE [LARGE SCALE GENOMIC DNA]</scope>
    <source>
        <strain evidence="4 5">cv. Gransden 2004</strain>
    </source>
</reference>
<dbReference type="RefSeq" id="XP_024363987.1">
    <property type="nucleotide sequence ID" value="XM_024508219.2"/>
</dbReference>
<dbReference type="Gramene" id="Pp3c24_6470V3.2">
    <property type="protein sequence ID" value="Pp3c24_6470V3.2"/>
    <property type="gene ID" value="Pp3c24_6470"/>
</dbReference>
<dbReference type="Gramene" id="Pp3c24_6470V3.6">
    <property type="protein sequence ID" value="Pp3c24_6470V3.6"/>
    <property type="gene ID" value="Pp3c24_6470"/>
</dbReference>
<feature type="region of interest" description="Disordered" evidence="1">
    <location>
        <begin position="1051"/>
        <end position="1088"/>
    </location>
</feature>
<evidence type="ECO:0000313" key="4">
    <source>
        <dbReference type="EnsemblPlants" id="Pp3c24_6470V3.1"/>
    </source>
</evidence>
<dbReference type="PANTHER" id="PTHR34958:SF1">
    <property type="entry name" value="ARMADILLO-LIKE HELICAL DOMAIN-CONTAINING PROTEIN"/>
    <property type="match status" value="1"/>
</dbReference>
<feature type="region of interest" description="Disordered" evidence="1">
    <location>
        <begin position="1"/>
        <end position="69"/>
    </location>
</feature>
<dbReference type="RefSeq" id="XP_073387158.1">
    <property type="nucleotide sequence ID" value="XM_073531057.1"/>
</dbReference>
<accession>A0A2K1IFS7</accession>
<protein>
    <submittedName>
        <fullName evidence="2">Conditional loss-of-growth 1</fullName>
    </submittedName>
</protein>
<dbReference type="EnsemblPlants" id="Pp3c24_6470V3.10">
    <property type="protein sequence ID" value="Pp3c24_6470V3.10"/>
    <property type="gene ID" value="Pp3c24_6470"/>
</dbReference>
<organism evidence="3">
    <name type="scientific">Physcomitrium patens</name>
    <name type="common">Spreading-leaved earth moss</name>
    <name type="synonym">Physcomitrella patens</name>
    <dbReference type="NCBI Taxonomy" id="3218"/>
    <lineage>
        <taxon>Eukaryota</taxon>
        <taxon>Viridiplantae</taxon>
        <taxon>Streptophyta</taxon>
        <taxon>Embryophyta</taxon>
        <taxon>Bryophyta</taxon>
        <taxon>Bryophytina</taxon>
        <taxon>Bryopsida</taxon>
        <taxon>Funariidae</taxon>
        <taxon>Funariales</taxon>
        <taxon>Funariaceae</taxon>
        <taxon>Physcomitrium</taxon>
    </lineage>
</organism>
<dbReference type="EnsemblPlants" id="Pp3c24_6470V3.2">
    <property type="protein sequence ID" value="Pp3c24_6470V3.2"/>
    <property type="gene ID" value="Pp3c24_6470"/>
</dbReference>
<name>A0A2K1IFS7_PHYPA</name>
<dbReference type="EnsemblPlants" id="Pp3c24_6470V3.4">
    <property type="protein sequence ID" value="Pp3c24_6470V3.4"/>
    <property type="gene ID" value="Pp3c24_6470"/>
</dbReference>
<dbReference type="EnsemblPlants" id="Pp3c24_6470V3.1">
    <property type="protein sequence ID" value="Pp3c24_6470V3.1"/>
    <property type="gene ID" value="Pp3c24_6470"/>
</dbReference>
<dbReference type="EnsemblPlants" id="Pp3c24_6470V3.5">
    <property type="protein sequence ID" value="Pp3c24_6470V3.5"/>
    <property type="gene ID" value="Pp3c24_6470"/>
</dbReference>
<reference evidence="2" key="3">
    <citation type="submission" date="2018-01" db="EMBL/GenBank/DDBJ databases">
        <title>Conditional genetic screen in Physcomitrella patens reveals a novel microtubule depolymerizing-end-tracking protein.</title>
        <authorList>
            <person name="Ding X."/>
            <person name="Pervere L.M."/>
            <person name="Bascom C.Jr."/>
            <person name="Bibeau J.P."/>
            <person name="Khurana S."/>
            <person name="Butt A.M."/>
            <person name="Orr R.G."/>
            <person name="Flaherty P.J."/>
            <person name="Bezanilla M."/>
            <person name="Vidali L."/>
        </authorList>
    </citation>
    <scope>NUCLEOTIDE SEQUENCE</scope>
</reference>
<dbReference type="RefSeq" id="XP_073387161.1">
    <property type="nucleotide sequence ID" value="XM_073531060.1"/>
</dbReference>
<dbReference type="Gramene" id="Pp3c24_6470V3.8">
    <property type="protein sequence ID" value="Pp3c24_6470V3.8"/>
    <property type="gene ID" value="Pp3c24_6470"/>
</dbReference>
<dbReference type="RefSeq" id="XP_073387160.1">
    <property type="nucleotide sequence ID" value="XM_073531059.1"/>
</dbReference>
<dbReference type="STRING" id="3218.A0A2K1IFS7"/>